<dbReference type="EMBL" id="WJBH02000202">
    <property type="protein sequence ID" value="KAI9549934.1"/>
    <property type="molecule type" value="Genomic_DNA"/>
</dbReference>
<evidence type="ECO:0000259" key="1">
    <source>
        <dbReference type="PROSITE" id="PS51186"/>
    </source>
</evidence>
<dbReference type="SUPFAM" id="SSF55729">
    <property type="entry name" value="Acyl-CoA N-acyltransferases (Nat)"/>
    <property type="match status" value="1"/>
</dbReference>
<sequence length="234" mass="26226">MDIQQGSLNDFIIVVANESHAPYAQQICDLIEESARVRGTGIAKRDPNYIKKKLVDGKSVVAFDGERLVGFCYVETWGHGNYVSNSGLIVDPEYRKHGLARSIKKEAFDLARNLYPDAKVFGITTSGPVMKINTELGYMPVPFAELTQDEEFWKGCSSCPNYSILQAKERKMCLCTGMLAPSKNEELKMKLDLSNQIITNKKAEKKPAALQTATTPTSEDYKEFKTVRFATDFF</sequence>
<dbReference type="Gene3D" id="3.40.630.30">
    <property type="match status" value="1"/>
</dbReference>
<evidence type="ECO:0000313" key="2">
    <source>
        <dbReference type="EMBL" id="KAI9549934.1"/>
    </source>
</evidence>
<gene>
    <name evidence="2" type="ORF">GHT06_005941</name>
</gene>
<dbReference type="Proteomes" id="UP000820818">
    <property type="component" value="Unassembled WGS sequence"/>
</dbReference>
<name>A0AAD5KEA7_9CRUS</name>
<protein>
    <recommendedName>
        <fullName evidence="1">N-acetyltransferase domain-containing protein</fullName>
    </recommendedName>
</protein>
<evidence type="ECO:0000313" key="3">
    <source>
        <dbReference type="Proteomes" id="UP000820818"/>
    </source>
</evidence>
<accession>A0AAD5KEA7</accession>
<organism evidence="2 3">
    <name type="scientific">Daphnia sinensis</name>
    <dbReference type="NCBI Taxonomy" id="1820382"/>
    <lineage>
        <taxon>Eukaryota</taxon>
        <taxon>Metazoa</taxon>
        <taxon>Ecdysozoa</taxon>
        <taxon>Arthropoda</taxon>
        <taxon>Crustacea</taxon>
        <taxon>Branchiopoda</taxon>
        <taxon>Diplostraca</taxon>
        <taxon>Cladocera</taxon>
        <taxon>Anomopoda</taxon>
        <taxon>Daphniidae</taxon>
        <taxon>Daphnia</taxon>
        <taxon>Daphnia similis group</taxon>
    </lineage>
</organism>
<reference evidence="2" key="1">
    <citation type="submission" date="2022-05" db="EMBL/GenBank/DDBJ databases">
        <title>A multi-omics perspective on studying reproductive biology in Daphnia sinensis.</title>
        <authorList>
            <person name="Jia J."/>
        </authorList>
    </citation>
    <scope>NUCLEOTIDE SEQUENCE</scope>
    <source>
        <strain evidence="2">WSL</strain>
    </source>
</reference>
<dbReference type="GO" id="GO:0016747">
    <property type="term" value="F:acyltransferase activity, transferring groups other than amino-acyl groups"/>
    <property type="evidence" value="ECO:0007669"/>
    <property type="project" value="InterPro"/>
</dbReference>
<dbReference type="Pfam" id="PF00583">
    <property type="entry name" value="Acetyltransf_1"/>
    <property type="match status" value="1"/>
</dbReference>
<dbReference type="InterPro" id="IPR000182">
    <property type="entry name" value="GNAT_dom"/>
</dbReference>
<comment type="caution">
    <text evidence="2">The sequence shown here is derived from an EMBL/GenBank/DDBJ whole genome shotgun (WGS) entry which is preliminary data.</text>
</comment>
<dbReference type="PROSITE" id="PS51186">
    <property type="entry name" value="GNAT"/>
    <property type="match status" value="1"/>
</dbReference>
<dbReference type="CDD" id="cd04301">
    <property type="entry name" value="NAT_SF"/>
    <property type="match status" value="1"/>
</dbReference>
<proteinExistence type="predicted"/>
<dbReference type="InterPro" id="IPR016181">
    <property type="entry name" value="Acyl_CoA_acyltransferase"/>
</dbReference>
<dbReference type="AlphaFoldDB" id="A0AAD5KEA7"/>
<keyword evidence="3" id="KW-1185">Reference proteome</keyword>
<feature type="domain" description="N-acetyltransferase" evidence="1">
    <location>
        <begin position="13"/>
        <end position="144"/>
    </location>
</feature>